<dbReference type="SUPFAM" id="SSF58104">
    <property type="entry name" value="Methyl-accepting chemotaxis protein (MCP) signaling domain"/>
    <property type="match status" value="1"/>
</dbReference>
<comment type="caution">
    <text evidence="9">The sequence shown here is derived from an EMBL/GenBank/DDBJ whole genome shotgun (WGS) entry which is preliminary data.</text>
</comment>
<sequence>MRIVTLASSAQLRHKLAALGTGSVIGTAAVLATVGAWQTGQFTADASVRVEELVEADLQHVVEGIERVTTSVGSSVRDRQDDNMRFLSLIAAQQGGFSLDPTRTVRWTAVDQESGEKRTVTLPRMNVGDTWLGQNADTKTRTPLVDVAAGAVGSWVTVFQRINDDGDMLRVATSVENDGKRAIGTYIPAVGADGKPNPVVSALLDGESYRGSAQVIDAWSITAYDPIKDSRGRVTGAVFTGVPEADVTTALQETLADLTAGEHGNAAIVSTASTDRGRVIASRNPDLIGQPFGRGAAWVDGLLDETAALDEGEHGRLEVTLAGVGDAPADDSVIHSAFYPEQEWAVVVQEYGPDFEVEALANGRAQVAWTLGVLGVLMSLVSAGVAWWIALRISRRVALVNDAVASLAQRDLTVAVPDLGQDEVGQMGRSVNDAVVGLREVLTRITAQAGQVEDAAHRLAAGGEQTNASAEETAELAVRAAGLTTEVNDNVALLSVASEEMTASIREIASSAHEAASVARDGVHLAGDVDRVVATLEESTARIAEMVDVIATIAAQTNLLALNATIEAARAGESGKGFAVVASEVKELARQTAVATQEVTDRVAAIRADTRGASTAVAGIAETIGRVNDYQAAIAAAVEQQTATTNEMARSVSSAARGTGDIAETVDGVESRMQGTKIALEGSVQAVASLAGSVEELGDLVNSFRV</sequence>
<dbReference type="PANTHER" id="PTHR32089:SF112">
    <property type="entry name" value="LYSOZYME-LIKE PROTEIN-RELATED"/>
    <property type="match status" value="1"/>
</dbReference>
<name>A0ABW1R1E3_9ACTN</name>
<feature type="domain" description="Methyl-accepting transducer" evidence="7">
    <location>
        <begin position="455"/>
        <end position="677"/>
    </location>
</feature>
<dbReference type="Gene3D" id="1.10.287.950">
    <property type="entry name" value="Methyl-accepting chemotaxis protein"/>
    <property type="match status" value="1"/>
</dbReference>
<evidence type="ECO:0000256" key="4">
    <source>
        <dbReference type="ARBA" id="ARBA00029447"/>
    </source>
</evidence>
<dbReference type="SMART" id="SM00304">
    <property type="entry name" value="HAMP"/>
    <property type="match status" value="1"/>
</dbReference>
<keyword evidence="6" id="KW-0472">Membrane</keyword>
<evidence type="ECO:0000256" key="2">
    <source>
        <dbReference type="ARBA" id="ARBA00022989"/>
    </source>
</evidence>
<dbReference type="Pfam" id="PF17201">
    <property type="entry name" value="Cache_3-Cache_2"/>
    <property type="match status" value="1"/>
</dbReference>
<keyword evidence="10" id="KW-1185">Reference proteome</keyword>
<dbReference type="SUPFAM" id="SSF103190">
    <property type="entry name" value="Sensory domain-like"/>
    <property type="match status" value="1"/>
</dbReference>
<dbReference type="Proteomes" id="UP001596098">
    <property type="component" value="Unassembled WGS sequence"/>
</dbReference>
<dbReference type="EMBL" id="JBHSQI010000009">
    <property type="protein sequence ID" value="MFC6154937.1"/>
    <property type="molecule type" value="Genomic_DNA"/>
</dbReference>
<accession>A0ABW1R1E3</accession>
<protein>
    <submittedName>
        <fullName evidence="9">Methyl-accepting chemotaxis protein</fullName>
    </submittedName>
</protein>
<evidence type="ECO:0000259" key="7">
    <source>
        <dbReference type="PROSITE" id="PS50111"/>
    </source>
</evidence>
<keyword evidence="2 6" id="KW-1133">Transmembrane helix</keyword>
<proteinExistence type="inferred from homology"/>
<organism evidence="9 10">
    <name type="scientific">Nocardioides yefusunii</name>
    <dbReference type="NCBI Taxonomy" id="2500546"/>
    <lineage>
        <taxon>Bacteria</taxon>
        <taxon>Bacillati</taxon>
        <taxon>Actinomycetota</taxon>
        <taxon>Actinomycetes</taxon>
        <taxon>Propionibacteriales</taxon>
        <taxon>Nocardioidaceae</taxon>
        <taxon>Nocardioides</taxon>
    </lineage>
</organism>
<gene>
    <name evidence="9" type="ORF">ACFPWU_14820</name>
</gene>
<evidence type="ECO:0000256" key="6">
    <source>
        <dbReference type="SAM" id="Phobius"/>
    </source>
</evidence>
<dbReference type="RefSeq" id="WP_128221971.1">
    <property type="nucleotide sequence ID" value="NZ_CP034929.1"/>
</dbReference>
<feature type="domain" description="HAMP" evidence="8">
    <location>
        <begin position="391"/>
        <end position="443"/>
    </location>
</feature>
<evidence type="ECO:0000256" key="1">
    <source>
        <dbReference type="ARBA" id="ARBA00022692"/>
    </source>
</evidence>
<dbReference type="InterPro" id="IPR003660">
    <property type="entry name" value="HAMP_dom"/>
</dbReference>
<dbReference type="Pfam" id="PF00672">
    <property type="entry name" value="HAMP"/>
    <property type="match status" value="1"/>
</dbReference>
<dbReference type="PANTHER" id="PTHR32089">
    <property type="entry name" value="METHYL-ACCEPTING CHEMOTAXIS PROTEIN MCPB"/>
    <property type="match status" value="1"/>
</dbReference>
<dbReference type="PROSITE" id="PS50885">
    <property type="entry name" value="HAMP"/>
    <property type="match status" value="1"/>
</dbReference>
<dbReference type="InterPro" id="IPR004089">
    <property type="entry name" value="MCPsignal_dom"/>
</dbReference>
<evidence type="ECO:0000313" key="9">
    <source>
        <dbReference type="EMBL" id="MFC6154937.1"/>
    </source>
</evidence>
<dbReference type="SMART" id="SM00283">
    <property type="entry name" value="MA"/>
    <property type="match status" value="1"/>
</dbReference>
<dbReference type="InterPro" id="IPR033462">
    <property type="entry name" value="Cache_3-Cache_2"/>
</dbReference>
<dbReference type="CDD" id="cd06225">
    <property type="entry name" value="HAMP"/>
    <property type="match status" value="1"/>
</dbReference>
<evidence type="ECO:0000256" key="5">
    <source>
        <dbReference type="PROSITE-ProRule" id="PRU00284"/>
    </source>
</evidence>
<dbReference type="Pfam" id="PF00015">
    <property type="entry name" value="MCPsignal"/>
    <property type="match status" value="1"/>
</dbReference>
<evidence type="ECO:0000313" key="10">
    <source>
        <dbReference type="Proteomes" id="UP001596098"/>
    </source>
</evidence>
<dbReference type="InterPro" id="IPR029151">
    <property type="entry name" value="Sensor-like_sf"/>
</dbReference>
<reference evidence="10" key="1">
    <citation type="journal article" date="2019" name="Int. J. Syst. Evol. Microbiol.">
        <title>The Global Catalogue of Microorganisms (GCM) 10K type strain sequencing project: providing services to taxonomists for standard genome sequencing and annotation.</title>
        <authorList>
            <consortium name="The Broad Institute Genomics Platform"/>
            <consortium name="The Broad Institute Genome Sequencing Center for Infectious Disease"/>
            <person name="Wu L."/>
            <person name="Ma J."/>
        </authorList>
    </citation>
    <scope>NUCLEOTIDE SEQUENCE [LARGE SCALE GENOMIC DNA]</scope>
    <source>
        <strain evidence="10">DFY28</strain>
    </source>
</reference>
<feature type="transmembrane region" description="Helical" evidence="6">
    <location>
        <begin position="367"/>
        <end position="390"/>
    </location>
</feature>
<dbReference type="PROSITE" id="PS50111">
    <property type="entry name" value="CHEMOTAXIS_TRANSDUC_2"/>
    <property type="match status" value="1"/>
</dbReference>
<keyword evidence="3 5" id="KW-0807">Transducer</keyword>
<comment type="similarity">
    <text evidence="4">Belongs to the methyl-accepting chemotaxis (MCP) protein family.</text>
</comment>
<evidence type="ECO:0000256" key="3">
    <source>
        <dbReference type="ARBA" id="ARBA00023224"/>
    </source>
</evidence>
<evidence type="ECO:0000259" key="8">
    <source>
        <dbReference type="PROSITE" id="PS50885"/>
    </source>
</evidence>
<keyword evidence="1 6" id="KW-0812">Transmembrane</keyword>